<dbReference type="InParanoid" id="A0A3N4L5P1"/>
<evidence type="ECO:0000313" key="1">
    <source>
        <dbReference type="EMBL" id="RPB18224.1"/>
    </source>
</evidence>
<protein>
    <recommendedName>
        <fullName evidence="3">Crinkler (CRN) family protein</fullName>
    </recommendedName>
</protein>
<organism evidence="1 2">
    <name type="scientific">Terfezia boudieri ATCC MYA-4762</name>
    <dbReference type="NCBI Taxonomy" id="1051890"/>
    <lineage>
        <taxon>Eukaryota</taxon>
        <taxon>Fungi</taxon>
        <taxon>Dikarya</taxon>
        <taxon>Ascomycota</taxon>
        <taxon>Pezizomycotina</taxon>
        <taxon>Pezizomycetes</taxon>
        <taxon>Pezizales</taxon>
        <taxon>Pezizaceae</taxon>
        <taxon>Terfezia</taxon>
    </lineage>
</organism>
<dbReference type="OrthoDB" id="4523734at2759"/>
<accession>A0A3N4L5P1</accession>
<dbReference type="EMBL" id="ML121660">
    <property type="protein sequence ID" value="RPB18224.1"/>
    <property type="molecule type" value="Genomic_DNA"/>
</dbReference>
<dbReference type="Proteomes" id="UP000267821">
    <property type="component" value="Unassembled WGS sequence"/>
</dbReference>
<name>A0A3N4L5P1_9PEZI</name>
<sequence>MFYRYFYRYLTVITHPRSSRSFSTSSIRHAPIIQINYLVLGLSSQDRPFISTIKQPSDDSVEDFLDTIQNRLEKRLGTDCPPGRLQGHRVDIPLSRGRMDPAFTLEESCTDEAHMEHVLKLGDYFGGEFTTPNPQKIQVLVKLSELQVTIARAQTLEAAHPKGLPYKAPKDLLYTSGAQWDYQGSMVARVLGPAVTEHYNYYKQGLIDKTTIPLYIILAGAGMGKSRHANEFHRTVCSSLDSDLANPASEVLVGRLKNAWVFHVSFENGTAIQPEERQNPAGAIAARMILQLLDVDMDQSSINNIYARYSPGSLNPKTVLKLLSRHYPSQQTTTVILVVDGMHNLIDPETQSCVHLEAALTELGNFAHTLSWKMFVLVCCTSVLSVPIRKTMGRSNRIRIYLPVEPIQSPTINGKPVADVLENRPALKQAEEDCGGHGRALELFYEQVNRQPAMSVSKLMNSIELSLRRKYESAFPDDFPAVQIVKAVLGHKRLSQQAIIPGTTFTVDEVCSTGLIRFIAIDSDYSSPGIGFIDAPYIWLWVLFKNSLLFHNLQLDDYSEYEQNPTSPSEYVWSNLETFGLNFRQLKSTMYNNGEEVAIGEMHYGARMSKGVSDIAFKNHHLKCIQLVNQTDTRTTKDNMKQWVVKAAATPSSEIDLRTCDYIARNAASAPYGDALLCLDRSGTVYCNEVHQWKLTIRANANFTTEELKKEIQKATGNNDLLVMGMPNHSCSIVLPPNVIVVDKDDWGKYYGPFSGRAYRIAQRQVV</sequence>
<keyword evidence="2" id="KW-1185">Reference proteome</keyword>
<dbReference type="AlphaFoldDB" id="A0A3N4L5P1"/>
<reference evidence="1 2" key="1">
    <citation type="journal article" date="2018" name="Nat. Ecol. Evol.">
        <title>Pezizomycetes genomes reveal the molecular basis of ectomycorrhizal truffle lifestyle.</title>
        <authorList>
            <person name="Murat C."/>
            <person name="Payen T."/>
            <person name="Noel B."/>
            <person name="Kuo A."/>
            <person name="Morin E."/>
            <person name="Chen J."/>
            <person name="Kohler A."/>
            <person name="Krizsan K."/>
            <person name="Balestrini R."/>
            <person name="Da Silva C."/>
            <person name="Montanini B."/>
            <person name="Hainaut M."/>
            <person name="Levati E."/>
            <person name="Barry K.W."/>
            <person name="Belfiori B."/>
            <person name="Cichocki N."/>
            <person name="Clum A."/>
            <person name="Dockter R.B."/>
            <person name="Fauchery L."/>
            <person name="Guy J."/>
            <person name="Iotti M."/>
            <person name="Le Tacon F."/>
            <person name="Lindquist E.A."/>
            <person name="Lipzen A."/>
            <person name="Malagnac F."/>
            <person name="Mello A."/>
            <person name="Molinier V."/>
            <person name="Miyauchi S."/>
            <person name="Poulain J."/>
            <person name="Riccioni C."/>
            <person name="Rubini A."/>
            <person name="Sitrit Y."/>
            <person name="Splivallo R."/>
            <person name="Traeger S."/>
            <person name="Wang M."/>
            <person name="Zifcakova L."/>
            <person name="Wipf D."/>
            <person name="Zambonelli A."/>
            <person name="Paolocci F."/>
            <person name="Nowrousian M."/>
            <person name="Ottonello S."/>
            <person name="Baldrian P."/>
            <person name="Spatafora J.W."/>
            <person name="Henrissat B."/>
            <person name="Nagy L.G."/>
            <person name="Aury J.M."/>
            <person name="Wincker P."/>
            <person name="Grigoriev I.V."/>
            <person name="Bonfante P."/>
            <person name="Martin F.M."/>
        </authorList>
    </citation>
    <scope>NUCLEOTIDE SEQUENCE [LARGE SCALE GENOMIC DNA]</scope>
    <source>
        <strain evidence="1 2">ATCC MYA-4762</strain>
    </source>
</reference>
<evidence type="ECO:0000313" key="2">
    <source>
        <dbReference type="Proteomes" id="UP000267821"/>
    </source>
</evidence>
<gene>
    <name evidence="1" type="ORF">L211DRAFT_843892</name>
</gene>
<evidence type="ECO:0008006" key="3">
    <source>
        <dbReference type="Google" id="ProtNLM"/>
    </source>
</evidence>
<proteinExistence type="predicted"/>